<evidence type="ECO:0000313" key="4">
    <source>
        <dbReference type="EMBL" id="KAG6666262.1"/>
    </source>
</evidence>
<dbReference type="Proteomes" id="UP000811609">
    <property type="component" value="Chromosome 1"/>
</dbReference>
<keyword evidence="2" id="KW-0106">Calcium</keyword>
<evidence type="ECO:0000256" key="2">
    <source>
        <dbReference type="ARBA" id="ARBA00022837"/>
    </source>
</evidence>
<reference evidence="4" key="1">
    <citation type="submission" date="2020-12" db="EMBL/GenBank/DDBJ databases">
        <title>WGS assembly of Carya illinoinensis cv. Pawnee.</title>
        <authorList>
            <person name="Platts A."/>
            <person name="Shu S."/>
            <person name="Wright S."/>
            <person name="Barry K."/>
            <person name="Edger P."/>
            <person name="Pires J.C."/>
            <person name="Schmutz J."/>
        </authorList>
    </citation>
    <scope>NUCLEOTIDE SEQUENCE</scope>
    <source>
        <tissue evidence="4">Leaf</tissue>
    </source>
</reference>
<dbReference type="PANTHER" id="PTHR23050">
    <property type="entry name" value="CALCIUM BINDING PROTEIN"/>
    <property type="match status" value="1"/>
</dbReference>
<accession>A0A8T1RJN1</accession>
<dbReference type="EMBL" id="CM031825">
    <property type="protein sequence ID" value="KAG6729250.1"/>
    <property type="molecule type" value="Genomic_DNA"/>
</dbReference>
<evidence type="ECO:0000259" key="3">
    <source>
        <dbReference type="PROSITE" id="PS50222"/>
    </source>
</evidence>
<gene>
    <name evidence="4" type="ORF">CIPAW_01G019000</name>
    <name evidence="5" type="ORF">I3842_01G017600</name>
</gene>
<evidence type="ECO:0000313" key="6">
    <source>
        <dbReference type="Proteomes" id="UP000811609"/>
    </source>
</evidence>
<dbReference type="PROSITE" id="PS50222">
    <property type="entry name" value="EF_HAND_2"/>
    <property type="match status" value="1"/>
</dbReference>
<dbReference type="Proteomes" id="UP000811246">
    <property type="component" value="Chromosome 1"/>
</dbReference>
<comment type="caution">
    <text evidence="4">The sequence shown here is derived from an EMBL/GenBank/DDBJ whole genome shotgun (WGS) entry which is preliminary data.</text>
</comment>
<name>A0A8T1RJN1_CARIL</name>
<feature type="domain" description="EF-hand" evidence="3">
    <location>
        <begin position="17"/>
        <end position="52"/>
    </location>
</feature>
<evidence type="ECO:0000256" key="1">
    <source>
        <dbReference type="ARBA" id="ARBA00022737"/>
    </source>
</evidence>
<keyword evidence="1" id="KW-0677">Repeat</keyword>
<reference evidence="5" key="2">
    <citation type="submission" date="2021-01" db="EMBL/GenBank/DDBJ databases">
        <authorList>
            <person name="Lovell J.T."/>
            <person name="Bentley N."/>
            <person name="Bhattarai G."/>
            <person name="Jenkins J.W."/>
            <person name="Sreedasyam A."/>
            <person name="Alarcon Y."/>
            <person name="Bock C."/>
            <person name="Boston L."/>
            <person name="Carlson J."/>
            <person name="Cervantes K."/>
            <person name="Clermont K."/>
            <person name="Krom N."/>
            <person name="Kubenka K."/>
            <person name="Mamidi S."/>
            <person name="Mattison C."/>
            <person name="Monteros M."/>
            <person name="Pisani C."/>
            <person name="Plott C."/>
            <person name="Rajasekar S."/>
            <person name="Rhein H.S."/>
            <person name="Rohla C."/>
            <person name="Song M."/>
            <person name="Hilaire R.S."/>
            <person name="Shu S."/>
            <person name="Wells L."/>
            <person name="Wang X."/>
            <person name="Webber J."/>
            <person name="Heerema R.J."/>
            <person name="Klein P."/>
            <person name="Conner P."/>
            <person name="Grauke L."/>
            <person name="Grimwood J."/>
            <person name="Schmutz J."/>
            <person name="Randall J.J."/>
        </authorList>
    </citation>
    <scope>NUCLEOTIDE SEQUENCE</scope>
    <source>
        <tissue evidence="5">Leaf</tissue>
    </source>
</reference>
<proteinExistence type="predicted"/>
<dbReference type="SMART" id="SM00054">
    <property type="entry name" value="EFh"/>
    <property type="match status" value="1"/>
</dbReference>
<organism evidence="4 6">
    <name type="scientific">Carya illinoinensis</name>
    <name type="common">Pecan</name>
    <dbReference type="NCBI Taxonomy" id="32201"/>
    <lineage>
        <taxon>Eukaryota</taxon>
        <taxon>Viridiplantae</taxon>
        <taxon>Streptophyta</taxon>
        <taxon>Embryophyta</taxon>
        <taxon>Tracheophyta</taxon>
        <taxon>Spermatophyta</taxon>
        <taxon>Magnoliopsida</taxon>
        <taxon>eudicotyledons</taxon>
        <taxon>Gunneridae</taxon>
        <taxon>Pentapetalae</taxon>
        <taxon>rosids</taxon>
        <taxon>fabids</taxon>
        <taxon>Fagales</taxon>
        <taxon>Juglandaceae</taxon>
        <taxon>Carya</taxon>
    </lineage>
</organism>
<dbReference type="EMBL" id="CM031809">
    <property type="protein sequence ID" value="KAG6666262.1"/>
    <property type="molecule type" value="Genomic_DNA"/>
</dbReference>
<dbReference type="InterPro" id="IPR002048">
    <property type="entry name" value="EF_hand_dom"/>
</dbReference>
<dbReference type="AlphaFoldDB" id="A0A8T1RJN1"/>
<evidence type="ECO:0000313" key="5">
    <source>
        <dbReference type="EMBL" id="KAG6729250.1"/>
    </source>
</evidence>
<keyword evidence="6" id="KW-1185">Reference proteome</keyword>
<sequence>MAMINVHCMQVEPHREMTVEEFKAWLRGFDANHDERISRDELKEALASLRKWFAWWKARQGIKKADSNHDNQIDLRNMDEIEKLVNYAQQRLHMKINRE</sequence>
<dbReference type="InterPro" id="IPR050145">
    <property type="entry name" value="Centrin_CML-like"/>
</dbReference>
<dbReference type="GO" id="GO:0005509">
    <property type="term" value="F:calcium ion binding"/>
    <property type="evidence" value="ECO:0007669"/>
    <property type="project" value="InterPro"/>
</dbReference>
<protein>
    <recommendedName>
        <fullName evidence="3">EF-hand domain-containing protein</fullName>
    </recommendedName>
</protein>